<dbReference type="GO" id="GO:0034220">
    <property type="term" value="P:monoatomic ion transmembrane transport"/>
    <property type="evidence" value="ECO:0007669"/>
    <property type="project" value="UniProtKB-KW"/>
</dbReference>
<evidence type="ECO:0000256" key="1">
    <source>
        <dbReference type="ARBA" id="ARBA00022448"/>
    </source>
</evidence>
<dbReference type="PANTHER" id="PTHR47143">
    <property type="entry name" value="TRANSIENT RECEPTOR POTENTIAL CATION CHANNEL PROTEIN PAINLESS"/>
    <property type="match status" value="1"/>
</dbReference>
<gene>
    <name evidence="6" type="ORF">LSAA_6251</name>
</gene>
<keyword evidence="5" id="KW-0407">Ion channel</keyword>
<dbReference type="GO" id="GO:1902495">
    <property type="term" value="C:transmembrane transporter complex"/>
    <property type="evidence" value="ECO:0007669"/>
    <property type="project" value="TreeGrafter"/>
</dbReference>
<dbReference type="PANTHER" id="PTHR47143:SF4">
    <property type="entry name" value="TRANSIENT RECEPTOR POTENTIAL CATION CHANNEL PROTEIN PAINLESS"/>
    <property type="match status" value="1"/>
</dbReference>
<dbReference type="EMBL" id="HG994581">
    <property type="protein sequence ID" value="CAF2873552.1"/>
    <property type="molecule type" value="Genomic_DNA"/>
</dbReference>
<evidence type="ECO:0000256" key="3">
    <source>
        <dbReference type="ARBA" id="ARBA00023043"/>
    </source>
</evidence>
<dbReference type="GO" id="GO:0022857">
    <property type="term" value="F:transmembrane transporter activity"/>
    <property type="evidence" value="ECO:0007669"/>
    <property type="project" value="TreeGrafter"/>
</dbReference>
<keyword evidence="3" id="KW-0040">ANK repeat</keyword>
<keyword evidence="4" id="KW-0406">Ion transport</keyword>
<sequence>MFVGELEFSDIPFSNNALSYLIFVSFIFLIVVVLMNLLNGLAVSDTGLIREEAEVLGWLSRVELITYTESMLLGDPFYFLSNWPAIKLLKKLPHCGVCRILYKFPFMRDLLQKKSQIDDESRKAPNLYVSTDVLESAKSLILEKLRRREEEEIAKNQFQKLEMKIDRIEKNYLVRLMAFHIWRHKASVTVRGLVFEFWAPRGSGNIDNFFDTLPSEPLLLWTLRRGPSSKYSILDSSSTLVLLFVPPEIIELVIDSVSPSSTLDVTALKSVRSLSVWNSPDMELFEEESSGNDMRFFNASTSAFLPLGLIWDSSVP</sequence>
<name>A0A7R8H616_LEPSM</name>
<evidence type="ECO:0000256" key="2">
    <source>
        <dbReference type="ARBA" id="ARBA00022737"/>
    </source>
</evidence>
<dbReference type="AlphaFoldDB" id="A0A7R8H616"/>
<organism evidence="6 7">
    <name type="scientific">Lepeophtheirus salmonis</name>
    <name type="common">Salmon louse</name>
    <name type="synonym">Caligus salmonis</name>
    <dbReference type="NCBI Taxonomy" id="72036"/>
    <lineage>
        <taxon>Eukaryota</taxon>
        <taxon>Metazoa</taxon>
        <taxon>Ecdysozoa</taxon>
        <taxon>Arthropoda</taxon>
        <taxon>Crustacea</taxon>
        <taxon>Multicrustacea</taxon>
        <taxon>Hexanauplia</taxon>
        <taxon>Copepoda</taxon>
        <taxon>Siphonostomatoida</taxon>
        <taxon>Caligidae</taxon>
        <taxon>Lepeophtheirus</taxon>
    </lineage>
</organism>
<keyword evidence="2" id="KW-0677">Repeat</keyword>
<keyword evidence="1" id="KW-0813">Transport</keyword>
<dbReference type="Proteomes" id="UP000675881">
    <property type="component" value="Chromosome 2"/>
</dbReference>
<dbReference type="OrthoDB" id="2157354at2759"/>
<reference evidence="6" key="1">
    <citation type="submission" date="2021-02" db="EMBL/GenBank/DDBJ databases">
        <authorList>
            <person name="Bekaert M."/>
        </authorList>
    </citation>
    <scope>NUCLEOTIDE SEQUENCE</scope>
    <source>
        <strain evidence="6">IoA-00</strain>
    </source>
</reference>
<protein>
    <submittedName>
        <fullName evidence="6">(salmon louse) hypothetical protein</fullName>
    </submittedName>
</protein>
<evidence type="ECO:0000256" key="4">
    <source>
        <dbReference type="ARBA" id="ARBA00023065"/>
    </source>
</evidence>
<accession>A0A7R8H616</accession>
<evidence type="ECO:0000313" key="7">
    <source>
        <dbReference type="Proteomes" id="UP000675881"/>
    </source>
</evidence>
<keyword evidence="7" id="KW-1185">Reference proteome</keyword>
<dbReference type="InterPro" id="IPR052076">
    <property type="entry name" value="TRP_cation_channel"/>
</dbReference>
<evidence type="ECO:0000313" key="6">
    <source>
        <dbReference type="EMBL" id="CAF2873552.1"/>
    </source>
</evidence>
<proteinExistence type="predicted"/>
<evidence type="ECO:0000256" key="5">
    <source>
        <dbReference type="ARBA" id="ARBA00023303"/>
    </source>
</evidence>